<dbReference type="InterPro" id="IPR027417">
    <property type="entry name" value="P-loop_NTPase"/>
</dbReference>
<gene>
    <name evidence="5" type="ORF">H9737_06560</name>
</gene>
<organism evidence="5 6">
    <name type="scientific">Candidatus Borkfalkia faecigallinarum</name>
    <dbReference type="NCBI Taxonomy" id="2838509"/>
    <lineage>
        <taxon>Bacteria</taxon>
        <taxon>Bacillati</taxon>
        <taxon>Bacillota</taxon>
        <taxon>Clostridia</taxon>
        <taxon>Christensenellales</taxon>
        <taxon>Christensenellaceae</taxon>
        <taxon>Candidatus Borkfalkia</taxon>
    </lineage>
</organism>
<sequence>MITVEDLRKSYGKKEVLGGISMEVPAESILGLVGINGAGKSTLLRLLAGVLRADAGSIRFDGEEIFENARKKREIFLLPDEPYYTANTTAEKLLELYSAFYPLDLARYEEYEDKFKLARKSPVRTFSKGMKRQLFVAIALACRPRYLLLDEAFDGLDPLARLEFKRGLIRLQEEAGSTVVISSHSLRELEDICSEFALLDGGTVAAAGDIRGTLDSVHKFQVALGREPRREDFPFELLSFETEGRVARFVARGDREEIVRAIEALSPLFVEEVAVDLEELFLCEVKARGYLQ</sequence>
<keyword evidence="2" id="KW-0547">Nucleotide-binding</keyword>
<protein>
    <submittedName>
        <fullName evidence="5">ABC transporter ATP-binding protein</fullName>
    </submittedName>
</protein>
<dbReference type="PANTHER" id="PTHR42939:SF1">
    <property type="entry name" value="ABC TRANSPORTER ATP-BINDING PROTEIN ALBC-RELATED"/>
    <property type="match status" value="1"/>
</dbReference>
<dbReference type="InterPro" id="IPR003439">
    <property type="entry name" value="ABC_transporter-like_ATP-bd"/>
</dbReference>
<name>A0A9D1VUP6_9FIRM</name>
<reference evidence="5" key="2">
    <citation type="submission" date="2021-04" db="EMBL/GenBank/DDBJ databases">
        <authorList>
            <person name="Gilroy R."/>
        </authorList>
    </citation>
    <scope>NUCLEOTIDE SEQUENCE</scope>
    <source>
        <strain evidence="5">26628</strain>
    </source>
</reference>
<evidence type="ECO:0000313" key="6">
    <source>
        <dbReference type="Proteomes" id="UP000824249"/>
    </source>
</evidence>
<dbReference type="CDD" id="cd03230">
    <property type="entry name" value="ABC_DR_subfamily_A"/>
    <property type="match status" value="1"/>
</dbReference>
<keyword evidence="1" id="KW-0813">Transport</keyword>
<keyword evidence="3 5" id="KW-0067">ATP-binding</keyword>
<dbReference type="GO" id="GO:0005524">
    <property type="term" value="F:ATP binding"/>
    <property type="evidence" value="ECO:0007669"/>
    <property type="project" value="UniProtKB-KW"/>
</dbReference>
<dbReference type="InterPro" id="IPR051782">
    <property type="entry name" value="ABC_Transporter_VariousFunc"/>
</dbReference>
<dbReference type="Gene3D" id="3.40.50.300">
    <property type="entry name" value="P-loop containing nucleotide triphosphate hydrolases"/>
    <property type="match status" value="1"/>
</dbReference>
<dbReference type="SMART" id="SM00382">
    <property type="entry name" value="AAA"/>
    <property type="match status" value="1"/>
</dbReference>
<evidence type="ECO:0000259" key="4">
    <source>
        <dbReference type="PROSITE" id="PS50893"/>
    </source>
</evidence>
<comment type="caution">
    <text evidence="5">The sequence shown here is derived from an EMBL/GenBank/DDBJ whole genome shotgun (WGS) entry which is preliminary data.</text>
</comment>
<reference evidence="5" key="1">
    <citation type="journal article" date="2021" name="PeerJ">
        <title>Extensive microbial diversity within the chicken gut microbiome revealed by metagenomics and culture.</title>
        <authorList>
            <person name="Gilroy R."/>
            <person name="Ravi A."/>
            <person name="Getino M."/>
            <person name="Pursley I."/>
            <person name="Horton D.L."/>
            <person name="Alikhan N.F."/>
            <person name="Baker D."/>
            <person name="Gharbi K."/>
            <person name="Hall N."/>
            <person name="Watson M."/>
            <person name="Adriaenssens E.M."/>
            <person name="Foster-Nyarko E."/>
            <person name="Jarju S."/>
            <person name="Secka A."/>
            <person name="Antonio M."/>
            <person name="Oren A."/>
            <person name="Chaudhuri R.R."/>
            <person name="La Ragione R."/>
            <person name="Hildebrand F."/>
            <person name="Pallen M.J."/>
        </authorList>
    </citation>
    <scope>NUCLEOTIDE SEQUENCE</scope>
    <source>
        <strain evidence="5">26628</strain>
    </source>
</reference>
<dbReference type="EMBL" id="DXFD01000097">
    <property type="protein sequence ID" value="HIX47331.1"/>
    <property type="molecule type" value="Genomic_DNA"/>
</dbReference>
<feature type="domain" description="ABC transporter" evidence="4">
    <location>
        <begin position="2"/>
        <end position="226"/>
    </location>
</feature>
<accession>A0A9D1VUP6</accession>
<evidence type="ECO:0000256" key="1">
    <source>
        <dbReference type="ARBA" id="ARBA00022448"/>
    </source>
</evidence>
<dbReference type="GO" id="GO:0016887">
    <property type="term" value="F:ATP hydrolysis activity"/>
    <property type="evidence" value="ECO:0007669"/>
    <property type="project" value="InterPro"/>
</dbReference>
<dbReference type="PROSITE" id="PS50893">
    <property type="entry name" value="ABC_TRANSPORTER_2"/>
    <property type="match status" value="1"/>
</dbReference>
<dbReference type="PANTHER" id="PTHR42939">
    <property type="entry name" value="ABC TRANSPORTER ATP-BINDING PROTEIN ALBC-RELATED"/>
    <property type="match status" value="1"/>
</dbReference>
<dbReference type="Pfam" id="PF00005">
    <property type="entry name" value="ABC_tran"/>
    <property type="match status" value="1"/>
</dbReference>
<dbReference type="AlphaFoldDB" id="A0A9D1VUP6"/>
<proteinExistence type="predicted"/>
<evidence type="ECO:0000256" key="3">
    <source>
        <dbReference type="ARBA" id="ARBA00022840"/>
    </source>
</evidence>
<dbReference type="Proteomes" id="UP000824249">
    <property type="component" value="Unassembled WGS sequence"/>
</dbReference>
<dbReference type="InterPro" id="IPR003593">
    <property type="entry name" value="AAA+_ATPase"/>
</dbReference>
<evidence type="ECO:0000256" key="2">
    <source>
        <dbReference type="ARBA" id="ARBA00022741"/>
    </source>
</evidence>
<dbReference type="SUPFAM" id="SSF52540">
    <property type="entry name" value="P-loop containing nucleoside triphosphate hydrolases"/>
    <property type="match status" value="1"/>
</dbReference>
<evidence type="ECO:0000313" key="5">
    <source>
        <dbReference type="EMBL" id="HIX47331.1"/>
    </source>
</evidence>